<evidence type="ECO:0000313" key="3">
    <source>
        <dbReference type="Proteomes" id="UP000295830"/>
    </source>
</evidence>
<organism evidence="2 3">
    <name type="scientific">Halospina denitrificans</name>
    <dbReference type="NCBI Taxonomy" id="332522"/>
    <lineage>
        <taxon>Bacteria</taxon>
        <taxon>Pseudomonadati</taxon>
        <taxon>Pseudomonadota</taxon>
        <taxon>Gammaproteobacteria</taxon>
        <taxon>Halospina</taxon>
    </lineage>
</organism>
<comment type="caution">
    <text evidence="2">The sequence shown here is derived from an EMBL/GenBank/DDBJ whole genome shotgun (WGS) entry which is preliminary data.</text>
</comment>
<dbReference type="Proteomes" id="UP000295830">
    <property type="component" value="Unassembled WGS sequence"/>
</dbReference>
<dbReference type="Pfam" id="PF13439">
    <property type="entry name" value="Glyco_transf_4"/>
    <property type="match status" value="1"/>
</dbReference>
<keyword evidence="2" id="KW-0808">Transferase</keyword>
<dbReference type="Gene3D" id="3.40.50.2000">
    <property type="entry name" value="Glycogen Phosphorylase B"/>
    <property type="match status" value="2"/>
</dbReference>
<name>A0A4R7JZA4_9GAMM</name>
<reference evidence="2 3" key="1">
    <citation type="submission" date="2019-03" db="EMBL/GenBank/DDBJ databases">
        <title>Genomic Encyclopedia of Type Strains, Phase IV (KMG-IV): sequencing the most valuable type-strain genomes for metagenomic binning, comparative biology and taxonomic classification.</title>
        <authorList>
            <person name="Goeker M."/>
        </authorList>
    </citation>
    <scope>NUCLEOTIDE SEQUENCE [LARGE SCALE GENOMIC DNA]</scope>
    <source>
        <strain evidence="2 3">DSM 15505</strain>
    </source>
</reference>
<dbReference type="AlphaFoldDB" id="A0A4R7JZA4"/>
<dbReference type="RefSeq" id="WP_166646008.1">
    <property type="nucleotide sequence ID" value="NZ_SOAX01000002.1"/>
</dbReference>
<feature type="domain" description="Glycosyltransferase subfamily 4-like N-terminal" evidence="1">
    <location>
        <begin position="34"/>
        <end position="187"/>
    </location>
</feature>
<proteinExistence type="predicted"/>
<dbReference type="GO" id="GO:0016757">
    <property type="term" value="F:glycosyltransferase activity"/>
    <property type="evidence" value="ECO:0007669"/>
    <property type="project" value="UniProtKB-ARBA"/>
</dbReference>
<dbReference type="SUPFAM" id="SSF53756">
    <property type="entry name" value="UDP-Glycosyltransferase/glycogen phosphorylase"/>
    <property type="match status" value="1"/>
</dbReference>
<dbReference type="InterPro" id="IPR028098">
    <property type="entry name" value="Glyco_trans_4-like_N"/>
</dbReference>
<dbReference type="EMBL" id="SOAX01000002">
    <property type="protein sequence ID" value="TDT43446.1"/>
    <property type="molecule type" value="Genomic_DNA"/>
</dbReference>
<protein>
    <submittedName>
        <fullName evidence="2">Glycosyl transferase family 4</fullName>
    </submittedName>
</protein>
<gene>
    <name evidence="2" type="ORF">DES49_1262</name>
</gene>
<evidence type="ECO:0000259" key="1">
    <source>
        <dbReference type="Pfam" id="PF13439"/>
    </source>
</evidence>
<sequence>MKILYAFAVQKNIPGIINQALSEKETAVNLKGSWDVYVFSPKGRGSLKRSEVEPAKWVESLWGRSLFFRIIQSIIFKYKFYRWLQNKQAKYDALVLRYQSCDPFQLLLVLKSKKPVYFVHHTFEEDELSLRGDSLVNVRKSIEIFLGRRAIKKARGVVGVTNEIANYEKKRASVPDKPSFVYPNGVSKSSVPVKDLRGNIPELLFVASTFSCWRGLDLLIESVEASSDQFVLHLVGEVLELEEERARNDVRIIVHGVKTESEIREIAQSCWLGLASFALYRKGMKEGCNLKVRDYLGMGLPVYGGYREVFPDSFPFFVQGPPSITNILAFAHKNRAIDRAVIAERSVENFSKEMIQRNLYKNICDDLRMR</sequence>
<keyword evidence="3" id="KW-1185">Reference proteome</keyword>
<accession>A0A4R7JZA4</accession>
<evidence type="ECO:0000313" key="2">
    <source>
        <dbReference type="EMBL" id="TDT43446.1"/>
    </source>
</evidence>